<dbReference type="AlphaFoldDB" id="C7NKJ9"/>
<feature type="region of interest" description="Disordered" evidence="2">
    <location>
        <begin position="1"/>
        <end position="31"/>
    </location>
</feature>
<dbReference type="CDD" id="cd02252">
    <property type="entry name" value="nylC_like"/>
    <property type="match status" value="1"/>
</dbReference>
<dbReference type="PANTHER" id="PTHR36512">
    <property type="entry name" value="D-AMINOPEPTIDASE"/>
    <property type="match status" value="1"/>
</dbReference>
<evidence type="ECO:0000313" key="4">
    <source>
        <dbReference type="Proteomes" id="UP000006666"/>
    </source>
</evidence>
<evidence type="ECO:0000313" key="3">
    <source>
        <dbReference type="EMBL" id="ACV05485.1"/>
    </source>
</evidence>
<evidence type="ECO:0000256" key="2">
    <source>
        <dbReference type="SAM" id="MobiDB-lite"/>
    </source>
</evidence>
<keyword evidence="4" id="KW-1185">Reference proteome</keyword>
<reference evidence="3 4" key="1">
    <citation type="journal article" date="2009" name="Stand. Genomic Sci.">
        <title>Complete genome sequence of Kytococcus sedentarius type strain (541).</title>
        <authorList>
            <person name="Sims D."/>
            <person name="Brettin T."/>
            <person name="Detter J.C."/>
            <person name="Han C."/>
            <person name="Lapidus A."/>
            <person name="Copeland A."/>
            <person name="Glavina Del Rio T."/>
            <person name="Nolan M."/>
            <person name="Chen F."/>
            <person name="Lucas S."/>
            <person name="Tice H."/>
            <person name="Cheng J.F."/>
            <person name="Bruce D."/>
            <person name="Goodwin L."/>
            <person name="Pitluck S."/>
            <person name="Ovchinnikova G."/>
            <person name="Pati A."/>
            <person name="Ivanova N."/>
            <person name="Mavrommatis K."/>
            <person name="Chen A."/>
            <person name="Palaniappan K."/>
            <person name="D'haeseleer P."/>
            <person name="Chain P."/>
            <person name="Bristow J."/>
            <person name="Eisen J.A."/>
            <person name="Markowitz V."/>
            <person name="Hugenholtz P."/>
            <person name="Schneider S."/>
            <person name="Goker M."/>
            <person name="Pukall R."/>
            <person name="Kyrpides N.C."/>
            <person name="Klenk H.P."/>
        </authorList>
    </citation>
    <scope>NUCLEOTIDE SEQUENCE [LARGE SCALE GENOMIC DNA]</scope>
    <source>
        <strain evidence="4">ATCC 14392 / DSM 20547 / JCM 11482 / CCUG 33030 / NBRC 15357 / NCTC 11040 / CCM 314 / 541</strain>
    </source>
</reference>
<dbReference type="Pfam" id="PF03576">
    <property type="entry name" value="Peptidase_S58"/>
    <property type="match status" value="1"/>
</dbReference>
<sequence>MGQRTDAPPEVQDTPPPTLRPMTSPGSITDVPGLRVGHAQRTDDGWCTGTTVVLPPPGTVGAVDVRGGGPATHETDALAPASLVPTVDAVVLTGGSAFGLASVTGVQLWCEEAGRGFPTPGGLVPIVPGAALYDLARGGGNRDDAGHPTRPDAAMGRAAAEAAAASAEHADVARGRVGAGTGARVMGATRPGGVGTASARLDGAVVGALAVVNAHGTPLGIDPAELCDPVEATGVIGSAPTAPGAPAQGAPGTGTPGTNTTLAVVATDLALTVAQTEALCRAAHAGMARALDPVHSLVDGDVVFGLATGERPLPDDPAAATGVLLAAQQAAATALAAAIADGVSRRHG</sequence>
<evidence type="ECO:0000256" key="1">
    <source>
        <dbReference type="ARBA" id="ARBA00007068"/>
    </source>
</evidence>
<proteinExistence type="inferred from homology"/>
<dbReference type="EMBL" id="CP001686">
    <property type="protein sequence ID" value="ACV05485.1"/>
    <property type="molecule type" value="Genomic_DNA"/>
</dbReference>
<accession>C7NKJ9</accession>
<dbReference type="InterPro" id="IPR016117">
    <property type="entry name" value="ArgJ-like_dom_sf"/>
</dbReference>
<name>C7NKJ9_KYTSD</name>
<dbReference type="SUPFAM" id="SSF56266">
    <property type="entry name" value="DmpA/ArgJ-like"/>
    <property type="match status" value="1"/>
</dbReference>
<dbReference type="GO" id="GO:0004177">
    <property type="term" value="F:aminopeptidase activity"/>
    <property type="evidence" value="ECO:0007669"/>
    <property type="project" value="UniProtKB-KW"/>
</dbReference>
<dbReference type="Gene3D" id="3.60.70.12">
    <property type="entry name" value="L-amino peptidase D-ALA esterase/amidase"/>
    <property type="match status" value="1"/>
</dbReference>
<feature type="compositionally biased region" description="Low complexity" evidence="2">
    <location>
        <begin position="239"/>
        <end position="250"/>
    </location>
</feature>
<protein>
    <submittedName>
        <fullName evidence="3">L-aminopeptidase/D-esterase</fullName>
    </submittedName>
</protein>
<dbReference type="PANTHER" id="PTHR36512:SF3">
    <property type="entry name" value="BLR5678 PROTEIN"/>
    <property type="match status" value="1"/>
</dbReference>
<dbReference type="eggNOG" id="COG3191">
    <property type="taxonomic scope" value="Bacteria"/>
</dbReference>
<dbReference type="KEGG" id="kse:Ksed_04100"/>
<comment type="similarity">
    <text evidence="1">Belongs to the peptidase S58 family.</text>
</comment>
<dbReference type="InterPro" id="IPR005321">
    <property type="entry name" value="Peptidase_S58_DmpA"/>
</dbReference>
<gene>
    <name evidence="3" type="ordered locus">Ksed_04100</name>
</gene>
<dbReference type="HOGENOM" id="CLU_044458_0_0_11"/>
<organism evidence="3 4">
    <name type="scientific">Kytococcus sedentarius (strain ATCC 14392 / DSM 20547 / JCM 11482 / CCUG 33030 / NBRC 15357 / NCTC 11040 / CCM 314 / 541)</name>
    <name type="common">Micrococcus sedentarius</name>
    <dbReference type="NCBI Taxonomy" id="478801"/>
    <lineage>
        <taxon>Bacteria</taxon>
        <taxon>Bacillati</taxon>
        <taxon>Actinomycetota</taxon>
        <taxon>Actinomycetes</taxon>
        <taxon>Micrococcales</taxon>
        <taxon>Kytococcaceae</taxon>
        <taxon>Kytococcus</taxon>
    </lineage>
</organism>
<dbReference type="Proteomes" id="UP000006666">
    <property type="component" value="Chromosome"/>
</dbReference>
<feature type="region of interest" description="Disordered" evidence="2">
    <location>
        <begin position="237"/>
        <end position="256"/>
    </location>
</feature>